<comment type="function">
    <text evidence="2">Involved in the biosynthesis of the iron-molybdenum cofactor (FeMo-co or M-cluster) found in the dinitrogenase enzyme of the nitrogenase complex in nitrogen-fixing microorganisms. NifB catalyzes the crucial step of radical SAM-dependent carbide insertion that occurs concomitant with the insertion of a 9th sulfur and the rearrangement/coupling of two [4Fe-4S] clusters into a [8Fe-9S-C] cluster, the precursor to the M-cluster.</text>
</comment>
<dbReference type="STRING" id="926561.GCA_000379025_00250"/>
<dbReference type="Pfam" id="PF02579">
    <property type="entry name" value="Nitro_FeMo-Co"/>
    <property type="match status" value="1"/>
</dbReference>
<evidence type="ECO:0000256" key="5">
    <source>
        <dbReference type="ARBA" id="ARBA00021702"/>
    </source>
</evidence>
<dbReference type="PROSITE" id="PS51918">
    <property type="entry name" value="RADICAL_SAM"/>
    <property type="match status" value="1"/>
</dbReference>
<dbReference type="SFLD" id="SFLDS00029">
    <property type="entry name" value="Radical_SAM"/>
    <property type="match status" value="1"/>
</dbReference>
<keyword evidence="11" id="KW-0535">Nitrogen fixation</keyword>
<dbReference type="SFLD" id="SFLDF00281">
    <property type="entry name" value="FeMo_cofactor_biosynthesis_pro"/>
    <property type="match status" value="1"/>
</dbReference>
<dbReference type="Gene3D" id="3.30.420.130">
    <property type="entry name" value="Dinitrogenase iron-molybdenum cofactor biosynthesis domain"/>
    <property type="match status" value="1"/>
</dbReference>
<evidence type="ECO:0000256" key="12">
    <source>
        <dbReference type="ARBA" id="ARBA00023239"/>
    </source>
</evidence>
<evidence type="ECO:0000256" key="1">
    <source>
        <dbReference type="ARBA" id="ARBA00001966"/>
    </source>
</evidence>
<organism evidence="16 17">
    <name type="scientific">Orenia marismortui</name>
    <dbReference type="NCBI Taxonomy" id="46469"/>
    <lineage>
        <taxon>Bacteria</taxon>
        <taxon>Bacillati</taxon>
        <taxon>Bacillota</taxon>
        <taxon>Clostridia</taxon>
        <taxon>Halanaerobiales</taxon>
        <taxon>Halobacteroidaceae</taxon>
        <taxon>Orenia</taxon>
    </lineage>
</organism>
<evidence type="ECO:0000256" key="4">
    <source>
        <dbReference type="ARBA" id="ARBA00006804"/>
    </source>
</evidence>
<dbReference type="InterPro" id="IPR034165">
    <property type="entry name" value="NifB_C"/>
</dbReference>
<dbReference type="PANTHER" id="PTHR43787:SF13">
    <property type="entry name" value="FEMO COFACTOR BIOSYNTHESIS PROTEIN NIFB"/>
    <property type="match status" value="1"/>
</dbReference>
<evidence type="ECO:0000256" key="10">
    <source>
        <dbReference type="ARBA" id="ARBA00023014"/>
    </source>
</evidence>
<keyword evidence="12" id="KW-0456">Lyase</keyword>
<dbReference type="UniPathway" id="UPA00782"/>
<protein>
    <recommendedName>
        <fullName evidence="5">FeMo cofactor biosynthesis protein NifB</fullName>
    </recommendedName>
    <alternativeName>
        <fullName evidence="14">Nitrogenase cofactor maturase NifB</fullName>
    </alternativeName>
    <alternativeName>
        <fullName evidence="13">Radical SAM assemblase NifB</fullName>
    </alternativeName>
</protein>
<comment type="caution">
    <text evidence="16">The sequence shown here is derived from an EMBL/GenBank/DDBJ whole genome shotgun (WGS) entry which is preliminary data.</text>
</comment>
<evidence type="ECO:0000256" key="6">
    <source>
        <dbReference type="ARBA" id="ARBA00022485"/>
    </source>
</evidence>
<name>A0A4V3GYH0_9FIRM</name>
<dbReference type="PANTHER" id="PTHR43787">
    <property type="entry name" value="FEMO COFACTOR BIOSYNTHESIS PROTEIN NIFB-RELATED"/>
    <property type="match status" value="1"/>
</dbReference>
<reference evidence="16 17" key="1">
    <citation type="submission" date="2019-03" db="EMBL/GenBank/DDBJ databases">
        <title>Subsurface microbial communities from deep shales in Ohio and West Virginia, USA.</title>
        <authorList>
            <person name="Wrighton K."/>
        </authorList>
    </citation>
    <scope>NUCLEOTIDE SEQUENCE [LARGE SCALE GENOMIC DNA]</scope>
    <source>
        <strain evidence="16 17">MSL 6dP</strain>
    </source>
</reference>
<proteinExistence type="inferred from homology"/>
<dbReference type="InterPro" id="IPR007197">
    <property type="entry name" value="rSAM"/>
</dbReference>
<evidence type="ECO:0000256" key="7">
    <source>
        <dbReference type="ARBA" id="ARBA00022691"/>
    </source>
</evidence>
<dbReference type="InterPro" id="IPR000385">
    <property type="entry name" value="MoaA_NifB_PqqE_Fe-S-bd_CS"/>
</dbReference>
<keyword evidence="6" id="KW-0004">4Fe-4S</keyword>
<dbReference type="GO" id="GO:0046872">
    <property type="term" value="F:metal ion binding"/>
    <property type="evidence" value="ECO:0007669"/>
    <property type="project" value="UniProtKB-KW"/>
</dbReference>
<keyword evidence="8" id="KW-0479">Metal-binding</keyword>
<dbReference type="GO" id="GO:0051539">
    <property type="term" value="F:4 iron, 4 sulfur cluster binding"/>
    <property type="evidence" value="ECO:0007669"/>
    <property type="project" value="UniProtKB-KW"/>
</dbReference>
<dbReference type="InterPro" id="IPR003731">
    <property type="entry name" value="Di-Nase_FeMo-co_biosynth"/>
</dbReference>
<dbReference type="Pfam" id="PF04055">
    <property type="entry name" value="Radical_SAM"/>
    <property type="match status" value="1"/>
</dbReference>
<evidence type="ECO:0000256" key="9">
    <source>
        <dbReference type="ARBA" id="ARBA00023004"/>
    </source>
</evidence>
<dbReference type="PROSITE" id="PS01305">
    <property type="entry name" value="MOAA_NIFB_PQQE"/>
    <property type="match status" value="1"/>
</dbReference>
<dbReference type="SUPFAM" id="SSF102114">
    <property type="entry name" value="Radical SAM enzymes"/>
    <property type="match status" value="1"/>
</dbReference>
<dbReference type="InterPro" id="IPR013785">
    <property type="entry name" value="Aldolase_TIM"/>
</dbReference>
<dbReference type="SUPFAM" id="SSF53146">
    <property type="entry name" value="Nitrogenase accessory factor-like"/>
    <property type="match status" value="1"/>
</dbReference>
<comment type="similarity">
    <text evidence="4">Belongs to the radical SAM superfamily. NifB family.</text>
</comment>
<dbReference type="CDD" id="cd00852">
    <property type="entry name" value="NifB"/>
    <property type="match status" value="1"/>
</dbReference>
<keyword evidence="17" id="KW-1185">Reference proteome</keyword>
<comment type="pathway">
    <text evidence="3">Cofactor biosynthesis; Fe-Mo cofactor biosynthesis.</text>
</comment>
<dbReference type="InterPro" id="IPR036105">
    <property type="entry name" value="DiNase_FeMo-co_biosyn_sf"/>
</dbReference>
<feature type="domain" description="Radical SAM core" evidence="15">
    <location>
        <begin position="34"/>
        <end position="276"/>
    </location>
</feature>
<evidence type="ECO:0000256" key="14">
    <source>
        <dbReference type="ARBA" id="ARBA00032102"/>
    </source>
</evidence>
<dbReference type="NCBIfam" id="TIGR01290">
    <property type="entry name" value="nifB"/>
    <property type="match status" value="1"/>
</dbReference>
<evidence type="ECO:0000313" key="16">
    <source>
        <dbReference type="EMBL" id="TDX52705.1"/>
    </source>
</evidence>
<dbReference type="GO" id="GO:0016829">
    <property type="term" value="F:lyase activity"/>
    <property type="evidence" value="ECO:0007669"/>
    <property type="project" value="UniProtKB-KW"/>
</dbReference>
<dbReference type="SMART" id="SM00729">
    <property type="entry name" value="Elp3"/>
    <property type="match status" value="1"/>
</dbReference>
<keyword evidence="9" id="KW-0408">Iron</keyword>
<dbReference type="Proteomes" id="UP000295832">
    <property type="component" value="Unassembled WGS sequence"/>
</dbReference>
<dbReference type="InterPro" id="IPR006638">
    <property type="entry name" value="Elp3/MiaA/NifB-like_rSAM"/>
</dbReference>
<keyword evidence="7" id="KW-0949">S-adenosyl-L-methionine</keyword>
<dbReference type="Gene3D" id="3.20.20.70">
    <property type="entry name" value="Aldolase class I"/>
    <property type="match status" value="1"/>
</dbReference>
<evidence type="ECO:0000259" key="15">
    <source>
        <dbReference type="PROSITE" id="PS51918"/>
    </source>
</evidence>
<gene>
    <name evidence="16" type="ORF">C7959_10559</name>
</gene>
<keyword evidence="10" id="KW-0411">Iron-sulfur</keyword>
<dbReference type="InterPro" id="IPR005980">
    <property type="entry name" value="Nase_CF_NifB"/>
</dbReference>
<dbReference type="RefSeq" id="WP_208324370.1">
    <property type="nucleotide sequence ID" value="NZ_SOEG01000005.1"/>
</dbReference>
<evidence type="ECO:0000313" key="17">
    <source>
        <dbReference type="Proteomes" id="UP000295832"/>
    </source>
</evidence>
<dbReference type="EMBL" id="SOEG01000005">
    <property type="protein sequence ID" value="TDX52705.1"/>
    <property type="molecule type" value="Genomic_DNA"/>
</dbReference>
<accession>A0A4V3GYH0</accession>
<sequence length="430" mass="48248">MSNCSVDLNLNFPEETTMDTILKTAKHPCYSECAHDYARMHIPVAPRCNISCNYCNRRYDCLHESRPGVTSEVLTPEGAYKKYLLVKDKLPNLKVIGIAGPGDALANFEETKEAIKLIKEDDPELTICISTNGLMLPEYAQELVELGVRHVTITINAIDPKIGALIYKWFHYQGKVLSGEEGAKILLDNQLEGLKFLSSKGVLCKVNIVMIKGLNDHHIPEVVNKVKEHGAFMTNIMPLIPAEGSEFEEMPLVSNKELNELRDRCSLDLKQMYHCKQCRADAIGQLSQDISIEFRGTKTDQGDENKSLVDEIKSSDLLFAIASKTGRLIDQHFGHVDNFLVYKYTDQGIALVDNRSIERYCIGKECEDKEAKIKNIVDLLSDCEAVLSMRIGYEPKKKLLENGIKSLEIYDGIEDGIEYAIKELGLKDVG</sequence>
<dbReference type="SFLD" id="SFLDG01068">
    <property type="entry name" value="FeMo_cofactor_biosynthesis_pro"/>
    <property type="match status" value="1"/>
</dbReference>
<dbReference type="AlphaFoldDB" id="A0A4V3GYH0"/>
<evidence type="ECO:0000256" key="3">
    <source>
        <dbReference type="ARBA" id="ARBA00005155"/>
    </source>
</evidence>
<evidence type="ECO:0000256" key="13">
    <source>
        <dbReference type="ARBA" id="ARBA00030926"/>
    </source>
</evidence>
<evidence type="ECO:0000256" key="11">
    <source>
        <dbReference type="ARBA" id="ARBA00023231"/>
    </source>
</evidence>
<dbReference type="InterPro" id="IPR058240">
    <property type="entry name" value="rSAM_sf"/>
</dbReference>
<dbReference type="CDD" id="cd01335">
    <property type="entry name" value="Radical_SAM"/>
    <property type="match status" value="1"/>
</dbReference>
<dbReference type="SFLD" id="SFLDG01067">
    <property type="entry name" value="SPASM/twitch_domain_containing"/>
    <property type="match status" value="1"/>
</dbReference>
<evidence type="ECO:0000256" key="8">
    <source>
        <dbReference type="ARBA" id="ARBA00022723"/>
    </source>
</evidence>
<comment type="cofactor">
    <cofactor evidence="1">
        <name>[4Fe-4S] cluster</name>
        <dbReference type="ChEBI" id="CHEBI:49883"/>
    </cofactor>
</comment>
<dbReference type="GO" id="GO:0032324">
    <property type="term" value="P:molybdopterin cofactor biosynthetic process"/>
    <property type="evidence" value="ECO:0007669"/>
    <property type="project" value="UniProtKB-ARBA"/>
</dbReference>
<evidence type="ECO:0000256" key="2">
    <source>
        <dbReference type="ARBA" id="ARBA00003522"/>
    </source>
</evidence>